<dbReference type="AlphaFoldDB" id="A0AA37LN37"/>
<dbReference type="EMBL" id="BPPX01000003">
    <property type="protein sequence ID" value="GJC78685.1"/>
    <property type="molecule type" value="Genomic_DNA"/>
</dbReference>
<comment type="caution">
    <text evidence="2">The sequence shown here is derived from an EMBL/GenBank/DDBJ whole genome shotgun (WGS) entry which is preliminary data.</text>
</comment>
<reference evidence="2 3" key="1">
    <citation type="submission" date="2021-07" db="EMBL/GenBank/DDBJ databases">
        <title>Genome data of Colletotrichum spaethianum.</title>
        <authorList>
            <person name="Utami Y.D."/>
            <person name="Hiruma K."/>
        </authorList>
    </citation>
    <scope>NUCLEOTIDE SEQUENCE [LARGE SCALE GENOMIC DNA]</scope>
    <source>
        <strain evidence="2 3">MAFF 242679</strain>
    </source>
</reference>
<sequence>MWKVTFELYRHFDVSLVGDAEWQINGSWFTPQSNIEVIVKPRDAGADQQGEKREGTVPGLS</sequence>
<evidence type="ECO:0000313" key="3">
    <source>
        <dbReference type="Proteomes" id="UP001055172"/>
    </source>
</evidence>
<gene>
    <name evidence="2" type="ORF">ColLi_01523</name>
</gene>
<protein>
    <submittedName>
        <fullName evidence="2">Uncharacterized protein</fullName>
    </submittedName>
</protein>
<organism evidence="2 3">
    <name type="scientific">Colletotrichum liriopes</name>
    <dbReference type="NCBI Taxonomy" id="708192"/>
    <lineage>
        <taxon>Eukaryota</taxon>
        <taxon>Fungi</taxon>
        <taxon>Dikarya</taxon>
        <taxon>Ascomycota</taxon>
        <taxon>Pezizomycotina</taxon>
        <taxon>Sordariomycetes</taxon>
        <taxon>Hypocreomycetidae</taxon>
        <taxon>Glomerellales</taxon>
        <taxon>Glomerellaceae</taxon>
        <taxon>Colletotrichum</taxon>
        <taxon>Colletotrichum spaethianum species complex</taxon>
    </lineage>
</organism>
<proteinExistence type="predicted"/>
<keyword evidence="3" id="KW-1185">Reference proteome</keyword>
<evidence type="ECO:0000256" key="1">
    <source>
        <dbReference type="SAM" id="MobiDB-lite"/>
    </source>
</evidence>
<accession>A0AA37LN37</accession>
<name>A0AA37LN37_9PEZI</name>
<dbReference type="Proteomes" id="UP001055172">
    <property type="component" value="Unassembled WGS sequence"/>
</dbReference>
<feature type="compositionally biased region" description="Basic and acidic residues" evidence="1">
    <location>
        <begin position="42"/>
        <end position="55"/>
    </location>
</feature>
<evidence type="ECO:0000313" key="2">
    <source>
        <dbReference type="EMBL" id="GJC78685.1"/>
    </source>
</evidence>
<feature type="region of interest" description="Disordered" evidence="1">
    <location>
        <begin position="42"/>
        <end position="61"/>
    </location>
</feature>